<dbReference type="RefSeq" id="WP_168906191.1">
    <property type="nucleotide sequence ID" value="NZ_CP051428.1"/>
</dbReference>
<sequence length="184" mass="20446">MNKGGWTSEEEEAAGRFREPSESSPASGRVSGSAIVTYLLLYLVFIALFMGAALGVERIEGYKIATTEYYGLMNLGGIFVAMVLLLAVVLYPVVLLPITLAVNRWLRHPLLQIALFLGLFLWAGQLHYRDYPLYFREGYGLSPWTSWWMFGLAGLLYAGANLLLTSLGRSGRPSSHRLPPDRLS</sequence>
<gene>
    <name evidence="3" type="ORF">HGI30_02175</name>
</gene>
<keyword evidence="2" id="KW-0472">Membrane</keyword>
<name>A0A6H2GSW5_9BACL</name>
<evidence type="ECO:0000256" key="2">
    <source>
        <dbReference type="SAM" id="Phobius"/>
    </source>
</evidence>
<organism evidence="3 4">
    <name type="scientific">Paenibacillus albicereus</name>
    <dbReference type="NCBI Taxonomy" id="2726185"/>
    <lineage>
        <taxon>Bacteria</taxon>
        <taxon>Bacillati</taxon>
        <taxon>Bacillota</taxon>
        <taxon>Bacilli</taxon>
        <taxon>Bacillales</taxon>
        <taxon>Paenibacillaceae</taxon>
        <taxon>Paenibacillus</taxon>
    </lineage>
</organism>
<feature type="transmembrane region" description="Helical" evidence="2">
    <location>
        <begin position="76"/>
        <end position="98"/>
    </location>
</feature>
<keyword evidence="4" id="KW-1185">Reference proteome</keyword>
<accession>A0A6H2GSW5</accession>
<proteinExistence type="predicted"/>
<dbReference type="KEGG" id="palr:HGI30_02175"/>
<evidence type="ECO:0000313" key="4">
    <source>
        <dbReference type="Proteomes" id="UP000502136"/>
    </source>
</evidence>
<dbReference type="AlphaFoldDB" id="A0A6H2GSW5"/>
<feature type="transmembrane region" description="Helical" evidence="2">
    <location>
        <begin position="35"/>
        <end position="56"/>
    </location>
</feature>
<reference evidence="3 4" key="1">
    <citation type="submission" date="2020-04" db="EMBL/GenBank/DDBJ databases">
        <title>Novel Paenibacillus strain UniB2 isolated from commercial digestive syrup.</title>
        <authorList>
            <person name="Thorat V."/>
            <person name="Kirdat K."/>
            <person name="Tiwarekar B."/>
            <person name="Yadav A."/>
        </authorList>
    </citation>
    <scope>NUCLEOTIDE SEQUENCE [LARGE SCALE GENOMIC DNA]</scope>
    <source>
        <strain evidence="3 4">UniB2</strain>
    </source>
</reference>
<evidence type="ECO:0000256" key="1">
    <source>
        <dbReference type="SAM" id="MobiDB-lite"/>
    </source>
</evidence>
<dbReference type="Proteomes" id="UP000502136">
    <property type="component" value="Chromosome"/>
</dbReference>
<evidence type="ECO:0000313" key="3">
    <source>
        <dbReference type="EMBL" id="QJC50514.1"/>
    </source>
</evidence>
<feature type="transmembrane region" description="Helical" evidence="2">
    <location>
        <begin position="148"/>
        <end position="167"/>
    </location>
</feature>
<protein>
    <submittedName>
        <fullName evidence="3">Uncharacterized protein</fullName>
    </submittedName>
</protein>
<dbReference type="EMBL" id="CP051428">
    <property type="protein sequence ID" value="QJC50514.1"/>
    <property type="molecule type" value="Genomic_DNA"/>
</dbReference>
<keyword evidence="2" id="KW-1133">Transmembrane helix</keyword>
<feature type="transmembrane region" description="Helical" evidence="2">
    <location>
        <begin position="110"/>
        <end position="128"/>
    </location>
</feature>
<feature type="region of interest" description="Disordered" evidence="1">
    <location>
        <begin position="1"/>
        <end position="29"/>
    </location>
</feature>
<keyword evidence="2" id="KW-0812">Transmembrane</keyword>